<protein>
    <submittedName>
        <fullName evidence="2">Uncharacterized protein</fullName>
    </submittedName>
</protein>
<evidence type="ECO:0000313" key="3">
    <source>
        <dbReference type="Proteomes" id="UP000015354"/>
    </source>
</evidence>
<feature type="transmembrane region" description="Helical" evidence="1">
    <location>
        <begin position="12"/>
        <end position="33"/>
    </location>
</feature>
<accession>S9TM84</accession>
<keyword evidence="1" id="KW-0812">Transmembrane</keyword>
<dbReference type="AlphaFoldDB" id="S9TM84"/>
<feature type="transmembrane region" description="Helical" evidence="1">
    <location>
        <begin position="45"/>
        <end position="68"/>
    </location>
</feature>
<organism evidence="2 3">
    <name type="scientific">Strigomonas culicis</name>
    <dbReference type="NCBI Taxonomy" id="28005"/>
    <lineage>
        <taxon>Eukaryota</taxon>
        <taxon>Discoba</taxon>
        <taxon>Euglenozoa</taxon>
        <taxon>Kinetoplastea</taxon>
        <taxon>Metakinetoplastina</taxon>
        <taxon>Trypanosomatida</taxon>
        <taxon>Trypanosomatidae</taxon>
        <taxon>Strigomonadinae</taxon>
        <taxon>Strigomonas</taxon>
    </lineage>
</organism>
<reference evidence="2 3" key="1">
    <citation type="journal article" date="2013" name="PLoS ONE">
        <title>Predicting the Proteins of Angomonas deanei, Strigomonas culicis and Their Respective Endosymbionts Reveals New Aspects of the Trypanosomatidae Family.</title>
        <authorList>
            <person name="Motta M.C."/>
            <person name="Martins A.C."/>
            <person name="de Souza S.S."/>
            <person name="Catta-Preta C.M."/>
            <person name="Silva R."/>
            <person name="Klein C.C."/>
            <person name="de Almeida L.G."/>
            <person name="de Lima Cunha O."/>
            <person name="Ciapina L.P."/>
            <person name="Brocchi M."/>
            <person name="Colabardini A.C."/>
            <person name="de Araujo Lima B."/>
            <person name="Machado C.R."/>
            <person name="de Almeida Soares C.M."/>
            <person name="Probst C.M."/>
            <person name="de Menezes C.B."/>
            <person name="Thompson C.E."/>
            <person name="Bartholomeu D.C."/>
            <person name="Gradia D.F."/>
            <person name="Pavoni D.P."/>
            <person name="Grisard E.C."/>
            <person name="Fantinatti-Garboggini F."/>
            <person name="Marchini F.K."/>
            <person name="Rodrigues-Luiz G.F."/>
            <person name="Wagner G."/>
            <person name="Goldman G.H."/>
            <person name="Fietto J.L."/>
            <person name="Elias M.C."/>
            <person name="Goldman M.H."/>
            <person name="Sagot M.F."/>
            <person name="Pereira M."/>
            <person name="Stoco P.H."/>
            <person name="de Mendonca-Neto R.P."/>
            <person name="Teixeira S.M."/>
            <person name="Maciel T.E."/>
            <person name="de Oliveira Mendes T.A."/>
            <person name="Urmenyi T.P."/>
            <person name="de Souza W."/>
            <person name="Schenkman S."/>
            <person name="de Vasconcelos A.T."/>
        </authorList>
    </citation>
    <scope>NUCLEOTIDE SEQUENCE [LARGE SCALE GENOMIC DNA]</scope>
</reference>
<evidence type="ECO:0000313" key="2">
    <source>
        <dbReference type="EMBL" id="EPY17899.1"/>
    </source>
</evidence>
<evidence type="ECO:0000256" key="1">
    <source>
        <dbReference type="SAM" id="Phobius"/>
    </source>
</evidence>
<gene>
    <name evidence="2" type="ORF">STCU_10347</name>
</gene>
<keyword evidence="3" id="KW-1185">Reference proteome</keyword>
<name>S9TM84_9TRYP</name>
<keyword evidence="1" id="KW-0472">Membrane</keyword>
<sequence length="80" mass="9481">MRCRDVCLLHLIHGHFFSFIHLSACIRFLHLFLSFSLFLLLSSSLQLVCSIIFFSTFVCLQFTIYTSYGKKIYPRKRQAR</sequence>
<proteinExistence type="predicted"/>
<dbReference type="Proteomes" id="UP000015354">
    <property type="component" value="Unassembled WGS sequence"/>
</dbReference>
<comment type="caution">
    <text evidence="2">The sequence shown here is derived from an EMBL/GenBank/DDBJ whole genome shotgun (WGS) entry which is preliminary data.</text>
</comment>
<dbReference type="EMBL" id="ATMH01010228">
    <property type="protein sequence ID" value="EPY17899.1"/>
    <property type="molecule type" value="Genomic_DNA"/>
</dbReference>
<keyword evidence="1" id="KW-1133">Transmembrane helix</keyword>